<dbReference type="EMBL" id="LR721750">
    <property type="protein sequence ID" value="VVV04007.1"/>
    <property type="molecule type" value="Genomic_DNA"/>
</dbReference>
<protein>
    <submittedName>
        <fullName evidence="1">Uncharacterized protein</fullName>
    </submittedName>
</protein>
<gene>
    <name evidence="1" type="ORF">AW0309160_01390</name>
</gene>
<accession>A0A5Q4ZSR6</accession>
<name>A0A5Q4ZSR6_9GAMM</name>
<evidence type="ECO:0000313" key="1">
    <source>
        <dbReference type="EMBL" id="VVV04007.1"/>
    </source>
</evidence>
<sequence>MKQLESNSRDKLVSVAKAASGALPFIGNAVAELLDNVVPNLRFERVVVFLKELDSRVSSLDGKLESFEKNLLSEEGIDILEEGILQASRAINHQRKVRLASIMEKSLSSEELRYEESKKILNLFRDLTEPELIWLIYFSLRPTIGRGSHSEWVAQHPDVLSPISRELSASLVQREKAALQDSYKETLLRLGLTETNGRTTKLTTLGSMLVRYIED</sequence>
<proteinExistence type="predicted"/>
<reference evidence="1" key="1">
    <citation type="submission" date="2019-09" db="EMBL/GenBank/DDBJ databases">
        <authorList>
            <person name="Hjerde E."/>
        </authorList>
    </citation>
    <scope>NUCLEOTIDE SEQUENCE</scope>
    <source>
        <strain evidence="1">06/09/160</strain>
    </source>
</reference>
<dbReference type="AlphaFoldDB" id="A0A5Q4ZSR6"/>
<organism evidence="1">
    <name type="scientific">Aliivibrio wodanis</name>
    <dbReference type="NCBI Taxonomy" id="80852"/>
    <lineage>
        <taxon>Bacteria</taxon>
        <taxon>Pseudomonadati</taxon>
        <taxon>Pseudomonadota</taxon>
        <taxon>Gammaproteobacteria</taxon>
        <taxon>Vibrionales</taxon>
        <taxon>Vibrionaceae</taxon>
        <taxon>Aliivibrio</taxon>
    </lineage>
</organism>